<organism evidence="4 5">
    <name type="scientific">Nocardioides cavernaquae</name>
    <dbReference type="NCBI Taxonomy" id="2321396"/>
    <lineage>
        <taxon>Bacteria</taxon>
        <taxon>Bacillati</taxon>
        <taxon>Actinomycetota</taxon>
        <taxon>Actinomycetes</taxon>
        <taxon>Propionibacteriales</taxon>
        <taxon>Nocardioidaceae</taxon>
        <taxon>Nocardioides</taxon>
    </lineage>
</organism>
<proteinExistence type="predicted"/>
<name>A0A3A5HFW6_9ACTN</name>
<dbReference type="InterPro" id="IPR044725">
    <property type="entry name" value="CBSX3_CBS_dom"/>
</dbReference>
<evidence type="ECO:0000313" key="5">
    <source>
        <dbReference type="Proteomes" id="UP000276542"/>
    </source>
</evidence>
<dbReference type="RefSeq" id="WP_120060821.1">
    <property type="nucleotide sequence ID" value="NZ_QYRP01000002.1"/>
</dbReference>
<keyword evidence="1 2" id="KW-0129">CBS domain</keyword>
<dbReference type="AlphaFoldDB" id="A0A3A5HFW6"/>
<accession>A0A3A5HFW6</accession>
<dbReference type="Gene3D" id="3.10.580.10">
    <property type="entry name" value="CBS-domain"/>
    <property type="match status" value="1"/>
</dbReference>
<evidence type="ECO:0000313" key="4">
    <source>
        <dbReference type="EMBL" id="RJS46850.1"/>
    </source>
</evidence>
<feature type="domain" description="CBS" evidence="3">
    <location>
        <begin position="76"/>
        <end position="131"/>
    </location>
</feature>
<keyword evidence="5" id="KW-1185">Reference proteome</keyword>
<dbReference type="InterPro" id="IPR046342">
    <property type="entry name" value="CBS_dom_sf"/>
</dbReference>
<evidence type="ECO:0000256" key="2">
    <source>
        <dbReference type="PROSITE-ProRule" id="PRU00703"/>
    </source>
</evidence>
<dbReference type="EMBL" id="QYRP01000002">
    <property type="protein sequence ID" value="RJS46850.1"/>
    <property type="molecule type" value="Genomic_DNA"/>
</dbReference>
<dbReference type="CDD" id="cd04623">
    <property type="entry name" value="CBS_pair_bac_euk"/>
    <property type="match status" value="1"/>
</dbReference>
<dbReference type="InterPro" id="IPR000644">
    <property type="entry name" value="CBS_dom"/>
</dbReference>
<protein>
    <submittedName>
        <fullName evidence="4">CBS domain-containing protein</fullName>
    </submittedName>
</protein>
<dbReference type="PROSITE" id="PS51371">
    <property type="entry name" value="CBS"/>
    <property type="match status" value="2"/>
</dbReference>
<dbReference type="PANTHER" id="PTHR43080:SF2">
    <property type="entry name" value="CBS DOMAIN-CONTAINING PROTEIN"/>
    <property type="match status" value="1"/>
</dbReference>
<sequence length="143" mass="15851">MRIQDLLRGKTESGVVTIRPGAGVRELLSLLAEHNIGAVIVSDDGSRLDGIVSERDVVRRLGTDERVLDGPVSAIMTRSVRSCESSTPVDDLMQLMTEHRFRHVPVVDEGRLVGIISIGDVVKGRIDQLEFERDQLDHYLHQG</sequence>
<dbReference type="OrthoDB" id="9807125at2"/>
<dbReference type="Proteomes" id="UP000276542">
    <property type="component" value="Unassembled WGS sequence"/>
</dbReference>
<evidence type="ECO:0000259" key="3">
    <source>
        <dbReference type="PROSITE" id="PS51371"/>
    </source>
</evidence>
<dbReference type="SUPFAM" id="SSF54631">
    <property type="entry name" value="CBS-domain pair"/>
    <property type="match status" value="1"/>
</dbReference>
<dbReference type="InterPro" id="IPR051257">
    <property type="entry name" value="Diverse_CBS-Domain"/>
</dbReference>
<dbReference type="PANTHER" id="PTHR43080">
    <property type="entry name" value="CBS DOMAIN-CONTAINING PROTEIN CBSX3, MITOCHONDRIAL"/>
    <property type="match status" value="1"/>
</dbReference>
<evidence type="ECO:0000256" key="1">
    <source>
        <dbReference type="ARBA" id="ARBA00023122"/>
    </source>
</evidence>
<gene>
    <name evidence="4" type="ORF">D4739_11920</name>
</gene>
<feature type="domain" description="CBS" evidence="3">
    <location>
        <begin position="11"/>
        <end position="68"/>
    </location>
</feature>
<dbReference type="Pfam" id="PF00571">
    <property type="entry name" value="CBS"/>
    <property type="match status" value="2"/>
</dbReference>
<dbReference type="SMART" id="SM00116">
    <property type="entry name" value="CBS"/>
    <property type="match status" value="2"/>
</dbReference>
<comment type="caution">
    <text evidence="4">The sequence shown here is derived from an EMBL/GenBank/DDBJ whole genome shotgun (WGS) entry which is preliminary data.</text>
</comment>
<reference evidence="5" key="1">
    <citation type="submission" date="2018-09" db="EMBL/GenBank/DDBJ databases">
        <authorList>
            <person name="Zhu H."/>
        </authorList>
    </citation>
    <scope>NUCLEOTIDE SEQUENCE [LARGE SCALE GENOMIC DNA]</scope>
    <source>
        <strain evidence="5">K1W22B-1</strain>
    </source>
</reference>